<dbReference type="HOGENOM" id="CLU_048483_0_2_1"/>
<dbReference type="STRING" id="7234.B4G584"/>
<dbReference type="EC" id="2.3.1.199" evidence="10"/>
<feature type="transmembrane region" description="Helical" evidence="10">
    <location>
        <begin position="229"/>
        <end position="252"/>
    </location>
</feature>
<dbReference type="GO" id="GO:0019367">
    <property type="term" value="P:fatty acid elongation, saturated fatty acid"/>
    <property type="evidence" value="ECO:0007669"/>
    <property type="project" value="TreeGrafter"/>
</dbReference>
<keyword evidence="8 10" id="KW-0472">Membrane</keyword>
<dbReference type="OMA" id="HIFHHAF"/>
<keyword evidence="4 10" id="KW-0812">Transmembrane</keyword>
<evidence type="ECO:0000256" key="4">
    <source>
        <dbReference type="ARBA" id="ARBA00022692"/>
    </source>
</evidence>
<comment type="subcellular location">
    <subcellularLocation>
        <location evidence="1">Membrane</location>
        <topology evidence="1">Multi-pass membrane protein</topology>
    </subcellularLocation>
</comment>
<dbReference type="AlphaFoldDB" id="B4G584"/>
<dbReference type="GO" id="GO:0005789">
    <property type="term" value="C:endoplasmic reticulum membrane"/>
    <property type="evidence" value="ECO:0007669"/>
    <property type="project" value="TreeGrafter"/>
</dbReference>
<dbReference type="InterPro" id="IPR002076">
    <property type="entry name" value="ELO_fam"/>
</dbReference>
<evidence type="ECO:0000256" key="10">
    <source>
        <dbReference type="RuleBase" id="RU361115"/>
    </source>
</evidence>
<dbReference type="eggNOG" id="KOG3071">
    <property type="taxonomic scope" value="Eukaryota"/>
</dbReference>
<dbReference type="PhylomeDB" id="B4G584"/>
<dbReference type="GO" id="GO:0034626">
    <property type="term" value="P:fatty acid elongation, polyunsaturated fatty acid"/>
    <property type="evidence" value="ECO:0007669"/>
    <property type="project" value="TreeGrafter"/>
</dbReference>
<keyword evidence="7 10" id="KW-0443">Lipid metabolism</keyword>
<evidence type="ECO:0000256" key="1">
    <source>
        <dbReference type="ARBA" id="ARBA00004141"/>
    </source>
</evidence>
<evidence type="ECO:0000256" key="3">
    <source>
        <dbReference type="ARBA" id="ARBA00022679"/>
    </source>
</evidence>
<dbReference type="Proteomes" id="UP000008744">
    <property type="component" value="Unassembled WGS sequence"/>
</dbReference>
<name>B4G584_DROPE</name>
<keyword evidence="9 10" id="KW-0275">Fatty acid biosynthesis</keyword>
<dbReference type="PANTHER" id="PTHR11157:SF116">
    <property type="entry name" value="ELONGATION OF VERY LONG CHAIN FATTY ACIDS PROTEIN-RELATED"/>
    <property type="match status" value="1"/>
</dbReference>
<evidence type="ECO:0000313" key="12">
    <source>
        <dbReference type="Proteomes" id="UP000008744"/>
    </source>
</evidence>
<accession>B4G584</accession>
<evidence type="ECO:0000256" key="2">
    <source>
        <dbReference type="ARBA" id="ARBA00022516"/>
    </source>
</evidence>
<dbReference type="GO" id="GO:0009922">
    <property type="term" value="F:fatty acid elongase activity"/>
    <property type="evidence" value="ECO:0007669"/>
    <property type="project" value="UniProtKB-EC"/>
</dbReference>
<keyword evidence="5 10" id="KW-0276">Fatty acid metabolism</keyword>
<feature type="transmembrane region" description="Helical" evidence="10">
    <location>
        <begin position="20"/>
        <end position="36"/>
    </location>
</feature>
<feature type="transmembrane region" description="Helical" evidence="10">
    <location>
        <begin position="193"/>
        <end position="217"/>
    </location>
</feature>
<feature type="transmembrane region" description="Helical" evidence="10">
    <location>
        <begin position="160"/>
        <end position="181"/>
    </location>
</feature>
<dbReference type="Pfam" id="PF01151">
    <property type="entry name" value="ELO"/>
    <property type="match status" value="1"/>
</dbReference>
<comment type="similarity">
    <text evidence="10">Belongs to the ELO family.</text>
</comment>
<keyword evidence="6 10" id="KW-1133">Transmembrane helix</keyword>
<evidence type="ECO:0000256" key="9">
    <source>
        <dbReference type="ARBA" id="ARBA00023160"/>
    </source>
</evidence>
<evidence type="ECO:0000256" key="5">
    <source>
        <dbReference type="ARBA" id="ARBA00022832"/>
    </source>
</evidence>
<gene>
    <name evidence="11" type="primary">Dper\GL23222</name>
    <name evidence="11" type="ORF">Dper_GL23222</name>
</gene>
<evidence type="ECO:0000313" key="11">
    <source>
        <dbReference type="EMBL" id="EDW24750.1"/>
    </source>
</evidence>
<reference evidence="11 12" key="1">
    <citation type="journal article" date="2007" name="Nature">
        <title>Evolution of genes and genomes on the Drosophila phylogeny.</title>
        <authorList>
            <consortium name="Drosophila 12 Genomes Consortium"/>
            <person name="Clark A.G."/>
            <person name="Eisen M.B."/>
            <person name="Smith D.R."/>
            <person name="Bergman C.M."/>
            <person name="Oliver B."/>
            <person name="Markow T.A."/>
            <person name="Kaufman T.C."/>
            <person name="Kellis M."/>
            <person name="Gelbart W."/>
            <person name="Iyer V.N."/>
            <person name="Pollard D.A."/>
            <person name="Sackton T.B."/>
            <person name="Larracuente A.M."/>
            <person name="Singh N.D."/>
            <person name="Abad J.P."/>
            <person name="Abt D.N."/>
            <person name="Adryan B."/>
            <person name="Aguade M."/>
            <person name="Akashi H."/>
            <person name="Anderson W.W."/>
            <person name="Aquadro C.F."/>
            <person name="Ardell D.H."/>
            <person name="Arguello R."/>
            <person name="Artieri C.G."/>
            <person name="Barbash D.A."/>
            <person name="Barker D."/>
            <person name="Barsanti P."/>
            <person name="Batterham P."/>
            <person name="Batzoglou S."/>
            <person name="Begun D."/>
            <person name="Bhutkar A."/>
            <person name="Blanco E."/>
            <person name="Bosak S.A."/>
            <person name="Bradley R.K."/>
            <person name="Brand A.D."/>
            <person name="Brent M.R."/>
            <person name="Brooks A.N."/>
            <person name="Brown R.H."/>
            <person name="Butlin R.K."/>
            <person name="Caggese C."/>
            <person name="Calvi B.R."/>
            <person name="Bernardo de Carvalho A."/>
            <person name="Caspi A."/>
            <person name="Castrezana S."/>
            <person name="Celniker S.E."/>
            <person name="Chang J.L."/>
            <person name="Chapple C."/>
            <person name="Chatterji S."/>
            <person name="Chinwalla A."/>
            <person name="Civetta A."/>
            <person name="Clifton S.W."/>
            <person name="Comeron J.M."/>
            <person name="Costello J.C."/>
            <person name="Coyne J.A."/>
            <person name="Daub J."/>
            <person name="David R.G."/>
            <person name="Delcher A.L."/>
            <person name="Delehaunty K."/>
            <person name="Do C.B."/>
            <person name="Ebling H."/>
            <person name="Edwards K."/>
            <person name="Eickbush T."/>
            <person name="Evans J.D."/>
            <person name="Filipski A."/>
            <person name="Findeiss S."/>
            <person name="Freyhult E."/>
            <person name="Fulton L."/>
            <person name="Fulton R."/>
            <person name="Garcia A.C."/>
            <person name="Gardiner A."/>
            <person name="Garfield D.A."/>
            <person name="Garvin B.E."/>
            <person name="Gibson G."/>
            <person name="Gilbert D."/>
            <person name="Gnerre S."/>
            <person name="Godfrey J."/>
            <person name="Good R."/>
            <person name="Gotea V."/>
            <person name="Gravely B."/>
            <person name="Greenberg A.J."/>
            <person name="Griffiths-Jones S."/>
            <person name="Gross S."/>
            <person name="Guigo R."/>
            <person name="Gustafson E.A."/>
            <person name="Haerty W."/>
            <person name="Hahn M.W."/>
            <person name="Halligan D.L."/>
            <person name="Halpern A.L."/>
            <person name="Halter G.M."/>
            <person name="Han M.V."/>
            <person name="Heger A."/>
            <person name="Hillier L."/>
            <person name="Hinrichs A.S."/>
            <person name="Holmes I."/>
            <person name="Hoskins R.A."/>
            <person name="Hubisz M.J."/>
            <person name="Hultmark D."/>
            <person name="Huntley M.A."/>
            <person name="Jaffe D.B."/>
            <person name="Jagadeeshan S."/>
            <person name="Jeck W.R."/>
            <person name="Johnson J."/>
            <person name="Jones C.D."/>
            <person name="Jordan W.C."/>
            <person name="Karpen G.H."/>
            <person name="Kataoka E."/>
            <person name="Keightley P.D."/>
            <person name="Kheradpour P."/>
            <person name="Kirkness E.F."/>
            <person name="Koerich L.B."/>
            <person name="Kristiansen K."/>
            <person name="Kudrna D."/>
            <person name="Kulathinal R.J."/>
            <person name="Kumar S."/>
            <person name="Kwok R."/>
            <person name="Lander E."/>
            <person name="Langley C.H."/>
            <person name="Lapoint R."/>
            <person name="Lazzaro B.P."/>
            <person name="Lee S.J."/>
            <person name="Levesque L."/>
            <person name="Li R."/>
            <person name="Lin C.F."/>
            <person name="Lin M.F."/>
            <person name="Lindblad-Toh K."/>
            <person name="Llopart A."/>
            <person name="Long M."/>
            <person name="Low L."/>
            <person name="Lozovsky E."/>
            <person name="Lu J."/>
            <person name="Luo M."/>
            <person name="Machado C.A."/>
            <person name="Makalowski W."/>
            <person name="Marzo M."/>
            <person name="Matsuda M."/>
            <person name="Matzkin L."/>
            <person name="McAllister B."/>
            <person name="McBride C.S."/>
            <person name="McKernan B."/>
            <person name="McKernan K."/>
            <person name="Mendez-Lago M."/>
            <person name="Minx P."/>
            <person name="Mollenhauer M.U."/>
            <person name="Montooth K."/>
            <person name="Mount S.M."/>
            <person name="Mu X."/>
            <person name="Myers E."/>
            <person name="Negre B."/>
            <person name="Newfeld S."/>
            <person name="Nielsen R."/>
            <person name="Noor M.A."/>
            <person name="O'Grady P."/>
            <person name="Pachter L."/>
            <person name="Papaceit M."/>
            <person name="Parisi M.J."/>
            <person name="Parisi M."/>
            <person name="Parts L."/>
            <person name="Pedersen J.S."/>
            <person name="Pesole G."/>
            <person name="Phillippy A.M."/>
            <person name="Ponting C.P."/>
            <person name="Pop M."/>
            <person name="Porcelli D."/>
            <person name="Powell J.R."/>
            <person name="Prohaska S."/>
            <person name="Pruitt K."/>
            <person name="Puig M."/>
            <person name="Quesneville H."/>
            <person name="Ram K.R."/>
            <person name="Rand D."/>
            <person name="Rasmussen M.D."/>
            <person name="Reed L.K."/>
            <person name="Reenan R."/>
            <person name="Reily A."/>
            <person name="Remington K.A."/>
            <person name="Rieger T.T."/>
            <person name="Ritchie M.G."/>
            <person name="Robin C."/>
            <person name="Rogers Y.H."/>
            <person name="Rohde C."/>
            <person name="Rozas J."/>
            <person name="Rubenfield M.J."/>
            <person name="Ruiz A."/>
            <person name="Russo S."/>
            <person name="Salzberg S.L."/>
            <person name="Sanchez-Gracia A."/>
            <person name="Saranga D.J."/>
            <person name="Sato H."/>
            <person name="Schaeffer S.W."/>
            <person name="Schatz M.C."/>
            <person name="Schlenke T."/>
            <person name="Schwartz R."/>
            <person name="Segarra C."/>
            <person name="Singh R.S."/>
            <person name="Sirot L."/>
            <person name="Sirota M."/>
            <person name="Sisneros N.B."/>
            <person name="Smith C.D."/>
            <person name="Smith T.F."/>
            <person name="Spieth J."/>
            <person name="Stage D.E."/>
            <person name="Stark A."/>
            <person name="Stephan W."/>
            <person name="Strausberg R.L."/>
            <person name="Strempel S."/>
            <person name="Sturgill D."/>
            <person name="Sutton G."/>
            <person name="Sutton G.G."/>
            <person name="Tao W."/>
            <person name="Teichmann S."/>
            <person name="Tobari Y.N."/>
            <person name="Tomimura Y."/>
            <person name="Tsolas J.M."/>
            <person name="Valente V.L."/>
            <person name="Venter E."/>
            <person name="Venter J.C."/>
            <person name="Vicario S."/>
            <person name="Vieira F.G."/>
            <person name="Vilella A.J."/>
            <person name="Villasante A."/>
            <person name="Walenz B."/>
            <person name="Wang J."/>
            <person name="Wasserman M."/>
            <person name="Watts T."/>
            <person name="Wilson D."/>
            <person name="Wilson R.K."/>
            <person name="Wing R.A."/>
            <person name="Wolfner M.F."/>
            <person name="Wong A."/>
            <person name="Wong G.K."/>
            <person name="Wu C.I."/>
            <person name="Wu G."/>
            <person name="Yamamoto D."/>
            <person name="Yang H.P."/>
            <person name="Yang S.P."/>
            <person name="Yorke J.A."/>
            <person name="Yoshida K."/>
            <person name="Zdobnov E."/>
            <person name="Zhang P."/>
            <person name="Zhang Y."/>
            <person name="Zimin A.V."/>
            <person name="Baldwin J."/>
            <person name="Abdouelleil A."/>
            <person name="Abdulkadir J."/>
            <person name="Abebe A."/>
            <person name="Abera B."/>
            <person name="Abreu J."/>
            <person name="Acer S.C."/>
            <person name="Aftuck L."/>
            <person name="Alexander A."/>
            <person name="An P."/>
            <person name="Anderson E."/>
            <person name="Anderson S."/>
            <person name="Arachi H."/>
            <person name="Azer M."/>
            <person name="Bachantsang P."/>
            <person name="Barry A."/>
            <person name="Bayul T."/>
            <person name="Berlin A."/>
            <person name="Bessette D."/>
            <person name="Bloom T."/>
            <person name="Blye J."/>
            <person name="Boguslavskiy L."/>
            <person name="Bonnet C."/>
            <person name="Boukhgalter B."/>
            <person name="Bourzgui I."/>
            <person name="Brown A."/>
            <person name="Cahill P."/>
            <person name="Channer S."/>
            <person name="Cheshatsang Y."/>
            <person name="Chuda L."/>
            <person name="Citroen M."/>
            <person name="Collymore A."/>
            <person name="Cooke P."/>
            <person name="Costello M."/>
            <person name="D'Aco K."/>
            <person name="Daza R."/>
            <person name="De Haan G."/>
            <person name="DeGray S."/>
            <person name="DeMaso C."/>
            <person name="Dhargay N."/>
            <person name="Dooley K."/>
            <person name="Dooley E."/>
            <person name="Doricent M."/>
            <person name="Dorje P."/>
            <person name="Dorjee K."/>
            <person name="Dupes A."/>
            <person name="Elong R."/>
            <person name="Falk J."/>
            <person name="Farina A."/>
            <person name="Faro S."/>
            <person name="Ferguson D."/>
            <person name="Fisher S."/>
            <person name="Foley C.D."/>
            <person name="Franke A."/>
            <person name="Friedrich D."/>
            <person name="Gadbois L."/>
            <person name="Gearin G."/>
            <person name="Gearin C.R."/>
            <person name="Giannoukos G."/>
            <person name="Goode T."/>
            <person name="Graham J."/>
            <person name="Grandbois E."/>
            <person name="Grewal S."/>
            <person name="Gyaltsen K."/>
            <person name="Hafez N."/>
            <person name="Hagos B."/>
            <person name="Hall J."/>
            <person name="Henson C."/>
            <person name="Hollinger A."/>
            <person name="Honan T."/>
            <person name="Huard M.D."/>
            <person name="Hughes L."/>
            <person name="Hurhula B."/>
            <person name="Husby M.E."/>
            <person name="Kamat A."/>
            <person name="Kanga B."/>
            <person name="Kashin S."/>
            <person name="Khazanovich D."/>
            <person name="Kisner P."/>
            <person name="Lance K."/>
            <person name="Lara M."/>
            <person name="Lee W."/>
            <person name="Lennon N."/>
            <person name="Letendre F."/>
            <person name="LeVine R."/>
            <person name="Lipovsky A."/>
            <person name="Liu X."/>
            <person name="Liu J."/>
            <person name="Liu S."/>
            <person name="Lokyitsang T."/>
            <person name="Lokyitsang Y."/>
            <person name="Lubonja R."/>
            <person name="Lui A."/>
            <person name="MacDonald P."/>
            <person name="Magnisalis V."/>
            <person name="Maru K."/>
            <person name="Matthews C."/>
            <person name="McCusker W."/>
            <person name="McDonough S."/>
            <person name="Mehta T."/>
            <person name="Meldrim J."/>
            <person name="Meneus L."/>
            <person name="Mihai O."/>
            <person name="Mihalev A."/>
            <person name="Mihova T."/>
            <person name="Mittelman R."/>
            <person name="Mlenga V."/>
            <person name="Montmayeur A."/>
            <person name="Mulrain L."/>
            <person name="Navidi A."/>
            <person name="Naylor J."/>
            <person name="Negash T."/>
            <person name="Nguyen T."/>
            <person name="Nguyen N."/>
            <person name="Nicol R."/>
            <person name="Norbu C."/>
            <person name="Norbu N."/>
            <person name="Novod N."/>
            <person name="O'Neill B."/>
            <person name="Osman S."/>
            <person name="Markiewicz E."/>
            <person name="Oyono O.L."/>
            <person name="Patti C."/>
            <person name="Phunkhang P."/>
            <person name="Pierre F."/>
            <person name="Priest M."/>
            <person name="Raghuraman S."/>
            <person name="Rege F."/>
            <person name="Reyes R."/>
            <person name="Rise C."/>
            <person name="Rogov P."/>
            <person name="Ross K."/>
            <person name="Ryan E."/>
            <person name="Settipalli S."/>
            <person name="Shea T."/>
            <person name="Sherpa N."/>
            <person name="Shi L."/>
            <person name="Shih D."/>
            <person name="Sparrow T."/>
            <person name="Spaulding J."/>
            <person name="Stalker J."/>
            <person name="Stange-Thomann N."/>
            <person name="Stavropoulos S."/>
            <person name="Stone C."/>
            <person name="Strader C."/>
            <person name="Tesfaye S."/>
            <person name="Thomson T."/>
            <person name="Thoulutsang Y."/>
            <person name="Thoulutsang D."/>
            <person name="Topham K."/>
            <person name="Topping I."/>
            <person name="Tsamla T."/>
            <person name="Vassiliev H."/>
            <person name="Vo A."/>
            <person name="Wangchuk T."/>
            <person name="Wangdi T."/>
            <person name="Weiand M."/>
            <person name="Wilkinson J."/>
            <person name="Wilson A."/>
            <person name="Yadav S."/>
            <person name="Young G."/>
            <person name="Yu Q."/>
            <person name="Zembek L."/>
            <person name="Zhong D."/>
            <person name="Zimmer A."/>
            <person name="Zwirko Z."/>
            <person name="Jaffe D.B."/>
            <person name="Alvarez P."/>
            <person name="Brockman W."/>
            <person name="Butler J."/>
            <person name="Chin C."/>
            <person name="Gnerre S."/>
            <person name="Grabherr M."/>
            <person name="Kleber M."/>
            <person name="Mauceli E."/>
            <person name="MacCallum I."/>
        </authorList>
    </citation>
    <scope>NUCLEOTIDE SEQUENCE [LARGE SCALE GENOMIC DNA]</scope>
    <source>
        <strain evidence="12">MSH-3 / Tucson 14011-0111.49</strain>
    </source>
</reference>
<keyword evidence="2 10" id="KW-0444">Lipid biosynthesis</keyword>
<keyword evidence="12" id="KW-1185">Reference proteome</keyword>
<evidence type="ECO:0000256" key="6">
    <source>
        <dbReference type="ARBA" id="ARBA00022989"/>
    </source>
</evidence>
<organism evidence="12">
    <name type="scientific">Drosophila persimilis</name>
    <name type="common">Fruit fly</name>
    <dbReference type="NCBI Taxonomy" id="7234"/>
    <lineage>
        <taxon>Eukaryota</taxon>
        <taxon>Metazoa</taxon>
        <taxon>Ecdysozoa</taxon>
        <taxon>Arthropoda</taxon>
        <taxon>Hexapoda</taxon>
        <taxon>Insecta</taxon>
        <taxon>Pterygota</taxon>
        <taxon>Neoptera</taxon>
        <taxon>Endopterygota</taxon>
        <taxon>Diptera</taxon>
        <taxon>Brachycera</taxon>
        <taxon>Muscomorpha</taxon>
        <taxon>Ephydroidea</taxon>
        <taxon>Drosophilidae</taxon>
        <taxon>Drosophila</taxon>
        <taxon>Sophophora</taxon>
    </lineage>
</organism>
<dbReference type="OrthoDB" id="434092at2759"/>
<comment type="catalytic activity">
    <reaction evidence="10">
        <text>a very-long-chain acyl-CoA + malonyl-CoA + H(+) = a very-long-chain 3-oxoacyl-CoA + CO2 + CoA</text>
        <dbReference type="Rhea" id="RHEA:32727"/>
        <dbReference type="ChEBI" id="CHEBI:15378"/>
        <dbReference type="ChEBI" id="CHEBI:16526"/>
        <dbReference type="ChEBI" id="CHEBI:57287"/>
        <dbReference type="ChEBI" id="CHEBI:57384"/>
        <dbReference type="ChEBI" id="CHEBI:90725"/>
        <dbReference type="ChEBI" id="CHEBI:90736"/>
        <dbReference type="EC" id="2.3.1.199"/>
    </reaction>
</comment>
<feature type="transmembrane region" description="Helical" evidence="10">
    <location>
        <begin position="105"/>
        <end position="126"/>
    </location>
</feature>
<feature type="transmembrane region" description="Helical" evidence="10">
    <location>
        <begin position="133"/>
        <end position="154"/>
    </location>
</feature>
<evidence type="ECO:0000256" key="8">
    <source>
        <dbReference type="ARBA" id="ARBA00023136"/>
    </source>
</evidence>
<dbReference type="EMBL" id="CH479179">
    <property type="protein sequence ID" value="EDW24750.1"/>
    <property type="molecule type" value="Genomic_DNA"/>
</dbReference>
<proteinExistence type="inferred from homology"/>
<dbReference type="GO" id="GO:0034625">
    <property type="term" value="P:fatty acid elongation, monounsaturated fatty acid"/>
    <property type="evidence" value="ECO:0007669"/>
    <property type="project" value="TreeGrafter"/>
</dbReference>
<feature type="transmembrane region" description="Helical" evidence="10">
    <location>
        <begin position="57"/>
        <end position="74"/>
    </location>
</feature>
<protein>
    <recommendedName>
        <fullName evidence="10">Elongation of very long chain fatty acids protein</fullName>
        <ecNumber evidence="10">2.3.1.199</ecNumber>
    </recommendedName>
    <alternativeName>
        <fullName evidence="10">Very-long-chain 3-oxoacyl-CoA synthase</fullName>
    </alternativeName>
</protein>
<evidence type="ECO:0000256" key="7">
    <source>
        <dbReference type="ARBA" id="ARBA00023098"/>
    </source>
</evidence>
<sequence length="264" mass="31320">MFEILNAPPVDPFRAPLLDSHWPTLVILAAYLLFVLKVGRQLMEHRMPFDLRGVIKVYNIVQVLYNGVMLVGVGDQSFYFMLKTYDLRCIVNLPLDHEWKNTERWLTYSYFINKFLDLLDTVFFVLRKKHRHLSFLHIFHHAFMPYFCFLYIRFHGHGGHGFFLCFFNVLVHVLMYTYYYVSSVRRDGQAKVWFKQYITIVQLAQFVIILVHCIYTLRQPDCNASRAVPVYGGLVAITFIALFTNFYIKAYIMPKKKTSKRKVQ</sequence>
<dbReference type="GO" id="GO:0042761">
    <property type="term" value="P:very long-chain fatty acid biosynthetic process"/>
    <property type="evidence" value="ECO:0007669"/>
    <property type="project" value="TreeGrafter"/>
</dbReference>
<dbReference type="PANTHER" id="PTHR11157">
    <property type="entry name" value="FATTY ACID ACYL TRANSFERASE-RELATED"/>
    <property type="match status" value="1"/>
</dbReference>
<dbReference type="GO" id="GO:0030148">
    <property type="term" value="P:sphingolipid biosynthetic process"/>
    <property type="evidence" value="ECO:0007669"/>
    <property type="project" value="TreeGrafter"/>
</dbReference>
<keyword evidence="3 10" id="KW-0808">Transferase</keyword>